<comment type="caution">
    <text evidence="1">The sequence shown here is derived from an EMBL/GenBank/DDBJ whole genome shotgun (WGS) entry which is preliminary data.</text>
</comment>
<dbReference type="OrthoDB" id="4354527at2759"/>
<accession>A0A9W9LFM8</accession>
<keyword evidence="2" id="KW-1185">Reference proteome</keyword>
<sequence length="131" mass="14831">MAGEPLWDSAKEIVLKMRDIIQSNTADRLRESRFGWQYRLLNESIAMKKDMEGQGYKVHDCTVFHFIVSARIENPTGRLLLVPIQGASSLTPAETLSPESYWDIKHDANRVLTPDTTSGADIIIITLQEEK</sequence>
<evidence type="ECO:0000313" key="1">
    <source>
        <dbReference type="EMBL" id="KAJ5152542.1"/>
    </source>
</evidence>
<proteinExistence type="predicted"/>
<protein>
    <submittedName>
        <fullName evidence="1">Uncharacterized protein</fullName>
    </submittedName>
</protein>
<dbReference type="EMBL" id="JAPQKO010000007">
    <property type="protein sequence ID" value="KAJ5152542.1"/>
    <property type="molecule type" value="Genomic_DNA"/>
</dbReference>
<reference evidence="1" key="1">
    <citation type="submission" date="2022-11" db="EMBL/GenBank/DDBJ databases">
        <authorList>
            <person name="Petersen C."/>
        </authorList>
    </citation>
    <scope>NUCLEOTIDE SEQUENCE</scope>
    <source>
        <strain evidence="1">IBT 21917</strain>
    </source>
</reference>
<reference evidence="1" key="2">
    <citation type="journal article" date="2023" name="IMA Fungus">
        <title>Comparative genomic study of the Penicillium genus elucidates a diverse pangenome and 15 lateral gene transfer events.</title>
        <authorList>
            <person name="Petersen C."/>
            <person name="Sorensen T."/>
            <person name="Nielsen M.R."/>
            <person name="Sondergaard T.E."/>
            <person name="Sorensen J.L."/>
            <person name="Fitzpatrick D.A."/>
            <person name="Frisvad J.C."/>
            <person name="Nielsen K.L."/>
        </authorList>
    </citation>
    <scope>NUCLEOTIDE SEQUENCE</scope>
    <source>
        <strain evidence="1">IBT 21917</strain>
    </source>
</reference>
<dbReference type="AlphaFoldDB" id="A0A9W9LFM8"/>
<evidence type="ECO:0000313" key="2">
    <source>
        <dbReference type="Proteomes" id="UP001146351"/>
    </source>
</evidence>
<organism evidence="1 2">
    <name type="scientific">Penicillium capsulatum</name>
    <dbReference type="NCBI Taxonomy" id="69766"/>
    <lineage>
        <taxon>Eukaryota</taxon>
        <taxon>Fungi</taxon>
        <taxon>Dikarya</taxon>
        <taxon>Ascomycota</taxon>
        <taxon>Pezizomycotina</taxon>
        <taxon>Eurotiomycetes</taxon>
        <taxon>Eurotiomycetidae</taxon>
        <taxon>Eurotiales</taxon>
        <taxon>Aspergillaceae</taxon>
        <taxon>Penicillium</taxon>
    </lineage>
</organism>
<name>A0A9W9LFM8_9EURO</name>
<gene>
    <name evidence="1" type="ORF">N7492_009822</name>
</gene>
<dbReference type="Proteomes" id="UP001146351">
    <property type="component" value="Unassembled WGS sequence"/>
</dbReference>